<dbReference type="InterPro" id="IPR000326">
    <property type="entry name" value="PAP2/HPO"/>
</dbReference>
<dbReference type="CDD" id="cd03394">
    <property type="entry name" value="PAP2_like_5"/>
    <property type="match status" value="1"/>
</dbReference>
<dbReference type="Pfam" id="PF01569">
    <property type="entry name" value="PAP2"/>
    <property type="match status" value="1"/>
</dbReference>
<dbReference type="EMBL" id="UOGL01000214">
    <property type="protein sequence ID" value="VAX38510.1"/>
    <property type="molecule type" value="Genomic_DNA"/>
</dbReference>
<dbReference type="PANTHER" id="PTHR14969">
    <property type="entry name" value="SPHINGOSINE-1-PHOSPHATE PHOSPHOHYDROLASE"/>
    <property type="match status" value="1"/>
</dbReference>
<dbReference type="PANTHER" id="PTHR14969:SF13">
    <property type="entry name" value="AT30094P"/>
    <property type="match status" value="1"/>
</dbReference>
<organism evidence="2">
    <name type="scientific">hydrothermal vent metagenome</name>
    <dbReference type="NCBI Taxonomy" id="652676"/>
    <lineage>
        <taxon>unclassified sequences</taxon>
        <taxon>metagenomes</taxon>
        <taxon>ecological metagenomes</taxon>
    </lineage>
</organism>
<protein>
    <recommendedName>
        <fullName evidence="1">Phosphatidic acid phosphatase type 2/haloperoxidase domain-containing protein</fullName>
    </recommendedName>
</protein>
<dbReference type="SUPFAM" id="SSF48317">
    <property type="entry name" value="Acid phosphatase/Vanadium-dependent haloperoxidase"/>
    <property type="match status" value="1"/>
</dbReference>
<dbReference type="AlphaFoldDB" id="A0A3B1DTQ3"/>
<evidence type="ECO:0000259" key="1">
    <source>
        <dbReference type="Pfam" id="PF01569"/>
    </source>
</evidence>
<gene>
    <name evidence="2" type="ORF">MNBD_PLANCTO02-2453</name>
</gene>
<proteinExistence type="predicted"/>
<dbReference type="Gene3D" id="1.20.144.10">
    <property type="entry name" value="Phosphatidic acid phosphatase type 2/haloperoxidase"/>
    <property type="match status" value="1"/>
</dbReference>
<dbReference type="InterPro" id="IPR036938">
    <property type="entry name" value="PAP2/HPO_sf"/>
</dbReference>
<evidence type="ECO:0000313" key="2">
    <source>
        <dbReference type="EMBL" id="VAX38510.1"/>
    </source>
</evidence>
<name>A0A3B1DTQ3_9ZZZZ</name>
<feature type="domain" description="Phosphatidic acid phosphatase type 2/haloperoxidase" evidence="1">
    <location>
        <begin position="227"/>
        <end position="323"/>
    </location>
</feature>
<reference evidence="2" key="1">
    <citation type="submission" date="2018-06" db="EMBL/GenBank/DDBJ databases">
        <authorList>
            <person name="Zhirakovskaya E."/>
        </authorList>
    </citation>
    <scope>NUCLEOTIDE SEQUENCE</scope>
</reference>
<accession>A0A3B1DTQ3</accession>
<sequence length="357" mass="39682">MSNSTEPQITQSKRLLLLLALMGAALFGSNTCCASDISPSFLNTWNSNTWSLSDWKTKSISTPLVNSIFQLNDTPVLFASDQEPYLPFQRQRLEPTFENPQLFDIDIQPCLDCNETEILFDDEPAGIFSLRHDTHRFFSMLWEDARDTVTLKNSLFLGVALGGSLAIRSNLDDSVRRYTARSPNRWGDTSVGFGKLGEPQFQIPALLLLYGYSKYQKNDHLHDVSVSLISAYTITALSTVAIKAIANTERPSDTWNNGQYGFPSFHTSTNFAMAAVIEEYYGLRAGIPAYALAGLVGWSRIDERDHDLSDVVFGAALGYVIGKSIAGKHRLGNSDLQISPYYHPINGTSGIQFEFSF</sequence>